<dbReference type="Gene3D" id="1.20.1070.10">
    <property type="entry name" value="Rhodopsin 7-helix transmembrane proteins"/>
    <property type="match status" value="1"/>
</dbReference>
<dbReference type="GO" id="GO:0004930">
    <property type="term" value="F:G protein-coupled receptor activity"/>
    <property type="evidence" value="ECO:0007669"/>
    <property type="project" value="UniProtKB-KW"/>
</dbReference>
<gene>
    <name evidence="12" type="ORF">Bpfe_030793</name>
</gene>
<dbReference type="InterPro" id="IPR017452">
    <property type="entry name" value="GPCR_Rhodpsn_7TM"/>
</dbReference>
<dbReference type="GO" id="GO:0005886">
    <property type="term" value="C:plasma membrane"/>
    <property type="evidence" value="ECO:0007669"/>
    <property type="project" value="UniProtKB-SubCell"/>
</dbReference>
<dbReference type="PROSITE" id="PS50262">
    <property type="entry name" value="G_PROTEIN_RECEP_F1_2"/>
    <property type="match status" value="1"/>
</dbReference>
<comment type="subcellular location">
    <subcellularLocation>
        <location evidence="1">Cell membrane</location>
        <topology evidence="1">Multi-pass membrane protein</topology>
    </subcellularLocation>
</comment>
<organism evidence="12 13">
    <name type="scientific">Biomphalaria pfeifferi</name>
    <name type="common">Bloodfluke planorb</name>
    <name type="synonym">Freshwater snail</name>
    <dbReference type="NCBI Taxonomy" id="112525"/>
    <lineage>
        <taxon>Eukaryota</taxon>
        <taxon>Metazoa</taxon>
        <taxon>Spiralia</taxon>
        <taxon>Lophotrochozoa</taxon>
        <taxon>Mollusca</taxon>
        <taxon>Gastropoda</taxon>
        <taxon>Heterobranchia</taxon>
        <taxon>Euthyneura</taxon>
        <taxon>Panpulmonata</taxon>
        <taxon>Hygrophila</taxon>
        <taxon>Lymnaeoidea</taxon>
        <taxon>Planorbidae</taxon>
        <taxon>Biomphalaria</taxon>
    </lineage>
</organism>
<evidence type="ECO:0000256" key="5">
    <source>
        <dbReference type="ARBA" id="ARBA00023040"/>
    </source>
</evidence>
<feature type="transmembrane region" description="Helical" evidence="10">
    <location>
        <begin position="180"/>
        <end position="205"/>
    </location>
</feature>
<sequence length="268" mass="30324">MDLLTRDQTTTYVPPNDVIKTSAPEMKVNYTIFCLYSVGSANEKLALQIISCYANPALAIVGFSANMLCIEILRRSGLRKPSNIFLLSLVVADSMSQLQSMNFGEILMFWGPDQKHSELCGWQYGETVDFFLFVSTVGIYVLGGLGGCVNTFVPVLITAERMIAVFFPITFKKIVTTKTAVIAAFIAYAIWIPWVLTFSTLYQFYRIPIYNKDYYSFVALGMKYFKNRPLYDLLNHYVFQVFSSWVPVAIVSVGCTFIGVKVFYTLRL</sequence>
<keyword evidence="4 10" id="KW-1133">Transmembrane helix</keyword>
<evidence type="ECO:0000256" key="2">
    <source>
        <dbReference type="ARBA" id="ARBA00022475"/>
    </source>
</evidence>
<evidence type="ECO:0000256" key="8">
    <source>
        <dbReference type="ARBA" id="ARBA00023180"/>
    </source>
</evidence>
<keyword evidence="7 12" id="KW-0675">Receptor</keyword>
<keyword evidence="9" id="KW-0807">Transducer</keyword>
<dbReference type="SUPFAM" id="SSF81321">
    <property type="entry name" value="Family A G protein-coupled receptor-like"/>
    <property type="match status" value="1"/>
</dbReference>
<dbReference type="PANTHER" id="PTHR24246:SF27">
    <property type="entry name" value="ADENOSINE RECEPTOR, ISOFORM A"/>
    <property type="match status" value="1"/>
</dbReference>
<comment type="caution">
    <text evidence="12">The sequence shown here is derived from an EMBL/GenBank/DDBJ whole genome shotgun (WGS) entry which is preliminary data.</text>
</comment>
<evidence type="ECO:0000256" key="10">
    <source>
        <dbReference type="SAM" id="Phobius"/>
    </source>
</evidence>
<evidence type="ECO:0000256" key="1">
    <source>
        <dbReference type="ARBA" id="ARBA00004651"/>
    </source>
</evidence>
<name>A0AAD8AP34_BIOPF</name>
<feature type="transmembrane region" description="Helical" evidence="10">
    <location>
        <begin position="130"/>
        <end position="159"/>
    </location>
</feature>
<proteinExistence type="predicted"/>
<evidence type="ECO:0000256" key="9">
    <source>
        <dbReference type="ARBA" id="ARBA00023224"/>
    </source>
</evidence>
<dbReference type="PANTHER" id="PTHR24246">
    <property type="entry name" value="OLFACTORY RECEPTOR AND ADENOSINE RECEPTOR"/>
    <property type="match status" value="1"/>
</dbReference>
<reference evidence="12" key="2">
    <citation type="submission" date="2023-04" db="EMBL/GenBank/DDBJ databases">
        <authorList>
            <person name="Bu L."/>
            <person name="Lu L."/>
            <person name="Laidemitt M.R."/>
            <person name="Zhang S.M."/>
            <person name="Mutuku M."/>
            <person name="Mkoji G."/>
            <person name="Steinauer M."/>
            <person name="Loker E.S."/>
        </authorList>
    </citation>
    <scope>NUCLEOTIDE SEQUENCE</scope>
    <source>
        <strain evidence="12">KasaAsao</strain>
        <tissue evidence="12">Whole Snail</tissue>
    </source>
</reference>
<keyword evidence="3 10" id="KW-0812">Transmembrane</keyword>
<dbReference type="Proteomes" id="UP001233172">
    <property type="component" value="Unassembled WGS sequence"/>
</dbReference>
<dbReference type="EMBL" id="JASAOG010000400">
    <property type="protein sequence ID" value="KAK0039776.1"/>
    <property type="molecule type" value="Genomic_DNA"/>
</dbReference>
<keyword evidence="13" id="KW-1185">Reference proteome</keyword>
<keyword evidence="2" id="KW-1003">Cell membrane</keyword>
<keyword evidence="5" id="KW-0297">G-protein coupled receptor</keyword>
<evidence type="ECO:0000256" key="6">
    <source>
        <dbReference type="ARBA" id="ARBA00023136"/>
    </source>
</evidence>
<evidence type="ECO:0000256" key="3">
    <source>
        <dbReference type="ARBA" id="ARBA00022692"/>
    </source>
</evidence>
<feature type="non-terminal residue" evidence="12">
    <location>
        <position position="268"/>
    </location>
</feature>
<evidence type="ECO:0000313" key="12">
    <source>
        <dbReference type="EMBL" id="KAK0039776.1"/>
    </source>
</evidence>
<keyword evidence="6 10" id="KW-0472">Membrane</keyword>
<keyword evidence="8" id="KW-0325">Glycoprotein</keyword>
<evidence type="ECO:0000256" key="7">
    <source>
        <dbReference type="ARBA" id="ARBA00023170"/>
    </source>
</evidence>
<accession>A0AAD8AP34</accession>
<feature type="domain" description="G-protein coupled receptors family 1 profile" evidence="11">
    <location>
        <begin position="65"/>
        <end position="268"/>
    </location>
</feature>
<protein>
    <submittedName>
        <fullName evidence="12">G-protein coupled receptor</fullName>
    </submittedName>
</protein>
<evidence type="ECO:0000313" key="13">
    <source>
        <dbReference type="Proteomes" id="UP001233172"/>
    </source>
</evidence>
<feature type="transmembrane region" description="Helical" evidence="10">
    <location>
        <begin position="237"/>
        <end position="264"/>
    </location>
</feature>
<dbReference type="AlphaFoldDB" id="A0AAD8AP34"/>
<reference evidence="12" key="1">
    <citation type="journal article" date="2023" name="PLoS Negl. Trop. Dis.">
        <title>A genome sequence for Biomphalaria pfeifferi, the major vector snail for the human-infecting parasite Schistosoma mansoni.</title>
        <authorList>
            <person name="Bu L."/>
            <person name="Lu L."/>
            <person name="Laidemitt M.R."/>
            <person name="Zhang S.M."/>
            <person name="Mutuku M."/>
            <person name="Mkoji G."/>
            <person name="Steinauer M."/>
            <person name="Loker E.S."/>
        </authorList>
    </citation>
    <scope>NUCLEOTIDE SEQUENCE</scope>
    <source>
        <tissue evidence="12">Whole Snail</tissue>
    </source>
</reference>
<evidence type="ECO:0000259" key="11">
    <source>
        <dbReference type="PROSITE" id="PS50262"/>
    </source>
</evidence>
<evidence type="ECO:0000256" key="4">
    <source>
        <dbReference type="ARBA" id="ARBA00022989"/>
    </source>
</evidence>